<evidence type="ECO:0000256" key="4">
    <source>
        <dbReference type="ARBA" id="ARBA00023004"/>
    </source>
</evidence>
<dbReference type="Pfam" id="PF01799">
    <property type="entry name" value="Fer2_2"/>
    <property type="match status" value="1"/>
</dbReference>
<dbReference type="PROSITE" id="PS51085">
    <property type="entry name" value="2FE2S_FER_2"/>
    <property type="match status" value="1"/>
</dbReference>
<dbReference type="PANTHER" id="PTHR11908">
    <property type="entry name" value="XANTHINE DEHYDROGENASE"/>
    <property type="match status" value="1"/>
</dbReference>
<dbReference type="InterPro" id="IPR036856">
    <property type="entry name" value="Ald_Oxase/Xan_DH_a/b_sf"/>
</dbReference>
<dbReference type="Pfam" id="PF20256">
    <property type="entry name" value="MoCoBD_2"/>
    <property type="match status" value="2"/>
</dbReference>
<dbReference type="EMBL" id="MIKC01000012">
    <property type="protein sequence ID" value="OEG22687.1"/>
    <property type="molecule type" value="Genomic_DNA"/>
</dbReference>
<evidence type="ECO:0000256" key="1">
    <source>
        <dbReference type="ARBA" id="ARBA00006849"/>
    </source>
</evidence>
<dbReference type="InterPro" id="IPR002888">
    <property type="entry name" value="2Fe-2S-bd"/>
</dbReference>
<organism evidence="7 8">
    <name type="scientific">Enterococcus ureilyticus</name>
    <dbReference type="NCBI Taxonomy" id="1131292"/>
    <lineage>
        <taxon>Bacteria</taxon>
        <taxon>Bacillati</taxon>
        <taxon>Bacillota</taxon>
        <taxon>Bacilli</taxon>
        <taxon>Lactobacillales</taxon>
        <taxon>Enterococcaceae</taxon>
        <taxon>Enterococcus</taxon>
    </lineage>
</organism>
<dbReference type="InterPro" id="IPR001041">
    <property type="entry name" value="2Fe-2S_ferredoxin-type"/>
</dbReference>
<dbReference type="InterPro" id="IPR046867">
    <property type="entry name" value="AldOxase/xan_DH_MoCoBD2"/>
</dbReference>
<dbReference type="AlphaFoldDB" id="A0A1E5HCL6"/>
<dbReference type="InterPro" id="IPR000674">
    <property type="entry name" value="Ald_Oxase/Xan_DH_a/b"/>
</dbReference>
<evidence type="ECO:0000259" key="6">
    <source>
        <dbReference type="PROSITE" id="PS51085"/>
    </source>
</evidence>
<keyword evidence="3" id="KW-0560">Oxidoreductase</keyword>
<gene>
    <name evidence="7" type="ORF">BCR24_02285</name>
</gene>
<dbReference type="Proteomes" id="UP000094469">
    <property type="component" value="Unassembled WGS sequence"/>
</dbReference>
<sequence length="859" mass="93087">MYSLVVNGKTETCSKNKKLMDFLREDLRLTGTKDGCNQGSCGACSVLINGRVSKACLFTLEKLTGKEIVTIEGLEPRQKEVYAYAFAKTGAVQCGYCIPGIVISAQGLLNKKAEPSDEEVRKAIRGNICRCTGYVKIIEAIQLAAKLFREELSIPAEQSSGKLGEDLKRVDAVEKTLGTGLYVDDITLPDMLHASAVRSQYPRAKVVTINSAKALEHPDCVSVLTAKDVPGNNKIGHLEFISDWDVLIPEGEITRYVGDAVALVVSKNRESLEEIRALVDVTYEELIPMITCEEALAEGAPQIHEKGNILSHEHLIRGHADEQLAKSKYVVTQHYSVPINEHAFMEPECAIAMPEGEAGILLYSAGQSIYDEQREVARMLGVDKEKIHVQAKLVGGGFGGKEDMSVQHHASLAAWCLQKPVKVLLSRQESLMIHPKRHGMEMDFTTGCDEEGHLTAMKAVIYADTGAYASLGGPVLQRACTHAAGPYKYQHIDVEGFAVYTNNPPAGAFRGFGVCQTAFAIESNLNLLAEKVGISQWEIRYKNAVEQGDSLPNGQLVSKNAALKETLLAVKEAYETAEIAGISCFFKNSGIGVGLSDVGRCIVSVEEGKVHVRTSAACIGQGMATVTTQVACETLDLPPEMIIAEAPDTHRTPDSGTTTASRQSLFTGEATRRAAMQLRYELDMGRALSDIEGQEFYGEYSAKTDPLINDKKNPVSHAGYGYASEVAVLDEKGKVEKFVAAYDMGQVVNPKAAQGQIEGGIVMGMGYALTEKFVMEEGYVKAKYATLGLLNATQVPPIETILVQAKNIHDGLAYGIKGVGELATIPTAPALAGAYYALDGKLRPTLPMEDTFYQKRKNK</sequence>
<dbReference type="SUPFAM" id="SSF56003">
    <property type="entry name" value="Molybdenum cofactor-binding domain"/>
    <property type="match status" value="1"/>
</dbReference>
<feature type="region of interest" description="Disordered" evidence="5">
    <location>
        <begin position="647"/>
        <end position="666"/>
    </location>
</feature>
<dbReference type="Gene3D" id="1.10.150.120">
    <property type="entry name" value="[2Fe-2S]-binding domain"/>
    <property type="match status" value="1"/>
</dbReference>
<dbReference type="InterPro" id="IPR037165">
    <property type="entry name" value="AldOxase/xan_DH_Mopterin-bd_sf"/>
</dbReference>
<evidence type="ECO:0000256" key="5">
    <source>
        <dbReference type="SAM" id="MobiDB-lite"/>
    </source>
</evidence>
<dbReference type="Pfam" id="PF01315">
    <property type="entry name" value="Ald_Xan_dh_C"/>
    <property type="match status" value="1"/>
</dbReference>
<dbReference type="InterPro" id="IPR016208">
    <property type="entry name" value="Ald_Oxase/xanthine_DH-like"/>
</dbReference>
<dbReference type="InterPro" id="IPR008274">
    <property type="entry name" value="AldOxase/xan_DH_MoCoBD1"/>
</dbReference>
<dbReference type="GO" id="GO:0005506">
    <property type="term" value="F:iron ion binding"/>
    <property type="evidence" value="ECO:0007669"/>
    <property type="project" value="InterPro"/>
</dbReference>
<dbReference type="GO" id="GO:0016491">
    <property type="term" value="F:oxidoreductase activity"/>
    <property type="evidence" value="ECO:0007669"/>
    <property type="project" value="UniProtKB-KW"/>
</dbReference>
<comment type="similarity">
    <text evidence="1">Belongs to the xanthine dehydrogenase family.</text>
</comment>
<dbReference type="InterPro" id="IPR006058">
    <property type="entry name" value="2Fe2S_fd_BS"/>
</dbReference>
<keyword evidence="4" id="KW-0408">Iron</keyword>
<dbReference type="Pfam" id="PF02738">
    <property type="entry name" value="MoCoBD_1"/>
    <property type="match status" value="1"/>
</dbReference>
<dbReference type="Gene3D" id="3.10.20.30">
    <property type="match status" value="1"/>
</dbReference>
<evidence type="ECO:0000313" key="7">
    <source>
        <dbReference type="EMBL" id="OEG22687.1"/>
    </source>
</evidence>
<dbReference type="SUPFAM" id="SSF47741">
    <property type="entry name" value="CO dehydrogenase ISP C-domain like"/>
    <property type="match status" value="1"/>
</dbReference>
<keyword evidence="8" id="KW-1185">Reference proteome</keyword>
<name>A0A1E5HCL6_9ENTE</name>
<dbReference type="SUPFAM" id="SSF54665">
    <property type="entry name" value="CO dehydrogenase molybdoprotein N-domain-like"/>
    <property type="match status" value="1"/>
</dbReference>
<accession>A0A1E5HCL6</accession>
<dbReference type="SMART" id="SM01008">
    <property type="entry name" value="Ald_Xan_dh_C"/>
    <property type="match status" value="1"/>
</dbReference>
<dbReference type="InterPro" id="IPR017697">
    <property type="entry name" value="Xdh"/>
</dbReference>
<reference evidence="8" key="1">
    <citation type="submission" date="2016-09" db="EMBL/GenBank/DDBJ databases">
        <authorList>
            <person name="Gulvik C.A."/>
        </authorList>
    </citation>
    <scope>NUCLEOTIDE SEQUENCE [LARGE SCALE GENOMIC DNA]</scope>
    <source>
        <strain evidence="8">LMG 26676</strain>
    </source>
</reference>
<dbReference type="STRING" id="1131292.BCR24_02285"/>
<dbReference type="InterPro" id="IPR036010">
    <property type="entry name" value="2Fe-2S_ferredoxin-like_sf"/>
</dbReference>
<comment type="caution">
    <text evidence="7">The sequence shown here is derived from an EMBL/GenBank/DDBJ whole genome shotgun (WGS) entry which is preliminary data.</text>
</comment>
<keyword evidence="2" id="KW-0479">Metal-binding</keyword>
<dbReference type="InterPro" id="IPR012675">
    <property type="entry name" value="Beta-grasp_dom_sf"/>
</dbReference>
<feature type="domain" description="2Fe-2S ferredoxin-type" evidence="6">
    <location>
        <begin position="1"/>
        <end position="74"/>
    </location>
</feature>
<dbReference type="InterPro" id="IPR036884">
    <property type="entry name" value="2Fe-2S-bd_dom_sf"/>
</dbReference>
<dbReference type="Gene3D" id="3.90.1170.50">
    <property type="entry name" value="Aldehyde oxidase/xanthine dehydrogenase, a/b hammerhead"/>
    <property type="match status" value="1"/>
</dbReference>
<evidence type="ECO:0000256" key="2">
    <source>
        <dbReference type="ARBA" id="ARBA00022723"/>
    </source>
</evidence>
<dbReference type="Gene3D" id="3.30.365.10">
    <property type="entry name" value="Aldehyde oxidase/xanthine dehydrogenase, molybdopterin binding domain"/>
    <property type="match status" value="5"/>
</dbReference>
<protein>
    <submittedName>
        <fullName evidence="7">Selenium-dependent xanthine dehydrogenase</fullName>
    </submittedName>
</protein>
<proteinExistence type="inferred from homology"/>
<dbReference type="RefSeq" id="WP_069639854.1">
    <property type="nucleotide sequence ID" value="NZ_JAFBEZ010000002.1"/>
</dbReference>
<dbReference type="SUPFAM" id="SSF54292">
    <property type="entry name" value="2Fe-2S ferredoxin-like"/>
    <property type="match status" value="1"/>
</dbReference>
<feature type="compositionally biased region" description="Polar residues" evidence="5">
    <location>
        <begin position="654"/>
        <end position="666"/>
    </location>
</feature>
<dbReference type="OrthoDB" id="9759099at2"/>
<dbReference type="Pfam" id="PF00111">
    <property type="entry name" value="Fer2"/>
    <property type="match status" value="1"/>
</dbReference>
<evidence type="ECO:0000256" key="3">
    <source>
        <dbReference type="ARBA" id="ARBA00023002"/>
    </source>
</evidence>
<dbReference type="NCBIfam" id="TIGR03311">
    <property type="entry name" value="Se_dep_XDH"/>
    <property type="match status" value="1"/>
</dbReference>
<dbReference type="GO" id="GO:0051537">
    <property type="term" value="F:2 iron, 2 sulfur cluster binding"/>
    <property type="evidence" value="ECO:0007669"/>
    <property type="project" value="InterPro"/>
</dbReference>
<dbReference type="PROSITE" id="PS00197">
    <property type="entry name" value="2FE2S_FER_1"/>
    <property type="match status" value="1"/>
</dbReference>
<dbReference type="PANTHER" id="PTHR11908:SF157">
    <property type="entry name" value="XANTHINE DEHYDROGENASE SUBUNIT D-RELATED"/>
    <property type="match status" value="1"/>
</dbReference>
<evidence type="ECO:0000313" key="8">
    <source>
        <dbReference type="Proteomes" id="UP000094469"/>
    </source>
</evidence>